<keyword evidence="5 6" id="KW-0697">Rotamase</keyword>
<dbReference type="GO" id="GO:0005737">
    <property type="term" value="C:cytoplasm"/>
    <property type="evidence" value="ECO:0007669"/>
    <property type="project" value="UniProtKB-SubCell"/>
</dbReference>
<dbReference type="InterPro" id="IPR046357">
    <property type="entry name" value="PPIase_dom_sf"/>
</dbReference>
<evidence type="ECO:0000256" key="5">
    <source>
        <dbReference type="PROSITE-ProRule" id="PRU00278"/>
    </source>
</evidence>
<keyword evidence="9" id="KW-1185">Reference proteome</keyword>
<dbReference type="SUPFAM" id="SSF54534">
    <property type="entry name" value="FKBP-like"/>
    <property type="match status" value="1"/>
</dbReference>
<reference evidence="8 9" key="1">
    <citation type="submission" date="2017-12" db="EMBL/GenBank/DDBJ databases">
        <title>Sequencing, de novo assembly and annotation of complete genome of a new Thraustochytrid species, strain FCC1311.</title>
        <authorList>
            <person name="Sedici K."/>
            <person name="Godart F."/>
            <person name="Aiese Cigliano R."/>
            <person name="Sanseverino W."/>
            <person name="Barakat M."/>
            <person name="Ortet P."/>
            <person name="Marechal E."/>
            <person name="Cagnac O."/>
            <person name="Amato A."/>
        </authorList>
    </citation>
    <scope>NUCLEOTIDE SEQUENCE [LARGE SCALE GENOMIC DNA]</scope>
</reference>
<dbReference type="AlphaFoldDB" id="A0A2R5G9Q6"/>
<dbReference type="EC" id="5.2.1.8" evidence="6"/>
<dbReference type="PANTHER" id="PTHR43629:SF2">
    <property type="entry name" value="RHODANESE-LIKE_PPIC DOMAIN-CONTAINING PROTEIN 12, CHLOROPLASTIC"/>
    <property type="match status" value="1"/>
</dbReference>
<accession>A0A2R5G9Q6</accession>
<evidence type="ECO:0000259" key="7">
    <source>
        <dbReference type="PROSITE" id="PS50198"/>
    </source>
</evidence>
<gene>
    <name evidence="8" type="ORF">FCC1311_035172</name>
</gene>
<organism evidence="8 9">
    <name type="scientific">Hondaea fermentalgiana</name>
    <dbReference type="NCBI Taxonomy" id="2315210"/>
    <lineage>
        <taxon>Eukaryota</taxon>
        <taxon>Sar</taxon>
        <taxon>Stramenopiles</taxon>
        <taxon>Bigyra</taxon>
        <taxon>Labyrinthulomycetes</taxon>
        <taxon>Thraustochytrida</taxon>
        <taxon>Thraustochytriidae</taxon>
        <taxon>Hondaea</taxon>
    </lineage>
</organism>
<name>A0A2R5G9Q6_9STRA</name>
<proteinExistence type="inferred from homology"/>
<evidence type="ECO:0000256" key="2">
    <source>
        <dbReference type="ARBA" id="ARBA00007656"/>
    </source>
</evidence>
<dbReference type="InterPro" id="IPR052204">
    <property type="entry name" value="PpiC/parvulin_rotamase"/>
</dbReference>
<feature type="chain" id="PRO_5015216328" description="Peptidyl-prolyl cis-trans isomerase" evidence="6">
    <location>
        <begin position="22"/>
        <end position="123"/>
    </location>
</feature>
<dbReference type="InParanoid" id="A0A2R5G9Q6"/>
<comment type="catalytic activity">
    <reaction evidence="6">
        <text>[protein]-peptidylproline (omega=180) = [protein]-peptidylproline (omega=0)</text>
        <dbReference type="Rhea" id="RHEA:16237"/>
        <dbReference type="Rhea" id="RHEA-COMP:10747"/>
        <dbReference type="Rhea" id="RHEA-COMP:10748"/>
        <dbReference type="ChEBI" id="CHEBI:83833"/>
        <dbReference type="ChEBI" id="CHEBI:83834"/>
        <dbReference type="EC" id="5.2.1.8"/>
    </reaction>
</comment>
<protein>
    <recommendedName>
        <fullName evidence="6">Peptidyl-prolyl cis-trans isomerase</fullName>
        <ecNumber evidence="6">5.2.1.8</ecNumber>
    </recommendedName>
</protein>
<dbReference type="Pfam" id="PF00639">
    <property type="entry name" value="Rotamase"/>
    <property type="match status" value="1"/>
</dbReference>
<dbReference type="PROSITE" id="PS50198">
    <property type="entry name" value="PPIC_PPIASE_2"/>
    <property type="match status" value="1"/>
</dbReference>
<dbReference type="EMBL" id="BEYU01000029">
    <property type="protein sequence ID" value="GBG27295.1"/>
    <property type="molecule type" value="Genomic_DNA"/>
</dbReference>
<evidence type="ECO:0000256" key="3">
    <source>
        <dbReference type="ARBA" id="ARBA00022490"/>
    </source>
</evidence>
<comment type="function">
    <text evidence="4">PPIases accelerate the folding of proteins. It prefers amino acid residues with hydrophobic side chains like leucine and phenylalanine in the P1 position of the peptides substrates.</text>
</comment>
<dbReference type="OrthoDB" id="1911748at2759"/>
<feature type="domain" description="PpiC" evidence="7">
    <location>
        <begin position="29"/>
        <end position="120"/>
    </location>
</feature>
<evidence type="ECO:0000313" key="8">
    <source>
        <dbReference type="EMBL" id="GBG27295.1"/>
    </source>
</evidence>
<dbReference type="GO" id="GO:0003755">
    <property type="term" value="F:peptidyl-prolyl cis-trans isomerase activity"/>
    <property type="evidence" value="ECO:0007669"/>
    <property type="project" value="UniProtKB-UniRule"/>
</dbReference>
<evidence type="ECO:0000313" key="9">
    <source>
        <dbReference type="Proteomes" id="UP000241890"/>
    </source>
</evidence>
<sequence length="123" mass="13044">MMLNKAKTFALVALFVAVVAAFVVAPAQGAKASASHILVPTEEAAEKLKERIAGGEDFAELAKEHSSCPSKNRGGALGSFGPGQMVPEFNDVVFGKDYEVGTVHGPVKTQFGYHLILITERDL</sequence>
<feature type="signal peptide" evidence="6">
    <location>
        <begin position="1"/>
        <end position="21"/>
    </location>
</feature>
<dbReference type="PANTHER" id="PTHR43629">
    <property type="entry name" value="PEPTIDYL-PROLYL CIS-TRANS ISOMERASE"/>
    <property type="match status" value="1"/>
</dbReference>
<evidence type="ECO:0000256" key="1">
    <source>
        <dbReference type="ARBA" id="ARBA00004496"/>
    </source>
</evidence>
<dbReference type="PROSITE" id="PS01096">
    <property type="entry name" value="PPIC_PPIASE_1"/>
    <property type="match status" value="1"/>
</dbReference>
<dbReference type="InterPro" id="IPR023058">
    <property type="entry name" value="PPIase_PpiC_CS"/>
</dbReference>
<evidence type="ECO:0000256" key="4">
    <source>
        <dbReference type="ARBA" id="ARBA00046231"/>
    </source>
</evidence>
<comment type="similarity">
    <text evidence="2">Belongs to the PpiC/parvulin rotamase family.</text>
</comment>
<keyword evidence="3" id="KW-0963">Cytoplasm</keyword>
<keyword evidence="6" id="KW-0732">Signal</keyword>
<comment type="subcellular location">
    <subcellularLocation>
        <location evidence="1">Cytoplasm</location>
    </subcellularLocation>
</comment>
<dbReference type="Gene3D" id="3.10.50.40">
    <property type="match status" value="1"/>
</dbReference>
<evidence type="ECO:0000256" key="6">
    <source>
        <dbReference type="RuleBase" id="RU363014"/>
    </source>
</evidence>
<keyword evidence="5 6" id="KW-0413">Isomerase</keyword>
<dbReference type="Proteomes" id="UP000241890">
    <property type="component" value="Unassembled WGS sequence"/>
</dbReference>
<comment type="caution">
    <text evidence="8">The sequence shown here is derived from an EMBL/GenBank/DDBJ whole genome shotgun (WGS) entry which is preliminary data.</text>
</comment>
<dbReference type="InterPro" id="IPR000297">
    <property type="entry name" value="PPIase_PpiC"/>
</dbReference>